<comment type="similarity">
    <text evidence="1">Belongs to the CdaR family.</text>
</comment>
<protein>
    <submittedName>
        <fullName evidence="4">PucR-like helix-turn-helix protein</fullName>
    </submittedName>
</protein>
<evidence type="ECO:0000313" key="4">
    <source>
        <dbReference type="EMBL" id="TQL33503.1"/>
    </source>
</evidence>
<keyword evidence="5" id="KW-1185">Reference proteome</keyword>
<evidence type="ECO:0000259" key="3">
    <source>
        <dbReference type="Pfam" id="PF17853"/>
    </source>
</evidence>
<dbReference type="InterPro" id="IPR042070">
    <property type="entry name" value="PucR_C-HTH_sf"/>
</dbReference>
<dbReference type="AlphaFoldDB" id="A0A542XCD7"/>
<feature type="domain" description="CdaR GGDEF-like" evidence="3">
    <location>
        <begin position="166"/>
        <end position="276"/>
    </location>
</feature>
<dbReference type="InterPro" id="IPR041522">
    <property type="entry name" value="CdaR_GGDEF"/>
</dbReference>
<organism evidence="4 5">
    <name type="scientific">Barrientosiimonas humi</name>
    <dbReference type="NCBI Taxonomy" id="999931"/>
    <lineage>
        <taxon>Bacteria</taxon>
        <taxon>Bacillati</taxon>
        <taxon>Actinomycetota</taxon>
        <taxon>Actinomycetes</taxon>
        <taxon>Micrococcales</taxon>
        <taxon>Dermacoccaceae</taxon>
        <taxon>Barrientosiimonas</taxon>
    </lineage>
</organism>
<dbReference type="PANTHER" id="PTHR33744:SF7">
    <property type="entry name" value="PUCR FAMILY TRANSCRIPTIONAL REGULATOR"/>
    <property type="match status" value="1"/>
</dbReference>
<reference evidence="4 5" key="1">
    <citation type="submission" date="2019-06" db="EMBL/GenBank/DDBJ databases">
        <title>Sequencing the genomes of 1000 actinobacteria strains.</title>
        <authorList>
            <person name="Klenk H.-P."/>
        </authorList>
    </citation>
    <scope>NUCLEOTIDE SEQUENCE [LARGE SCALE GENOMIC DNA]</scope>
    <source>
        <strain evidence="4 5">DSM 24617</strain>
    </source>
</reference>
<name>A0A542XCD7_9MICO</name>
<dbReference type="OrthoDB" id="3246591at2"/>
<dbReference type="EMBL" id="VFOK01000001">
    <property type="protein sequence ID" value="TQL33503.1"/>
    <property type="molecule type" value="Genomic_DNA"/>
</dbReference>
<evidence type="ECO:0000313" key="5">
    <source>
        <dbReference type="Proteomes" id="UP000318336"/>
    </source>
</evidence>
<dbReference type="Pfam" id="PF17853">
    <property type="entry name" value="GGDEF_2"/>
    <property type="match status" value="1"/>
</dbReference>
<sequence>MPGTRRPRGTTATRRRLERNAGQLATSAVQRMDAQHEWYRELSAEDRSWVGLVAQAGIASFIAWYRDPTSTPADIVDVFGTAPRELTRSISLRRTLDLVRTVIEEMESQVERIAAPGEGEELRTAVLHYSREIAFGAAQVYAQAAETRGAWDARLESLVVDAVLRGEADDSLQSRVAALGWDRVTAVSVAAGEAPQGGSAAVVDALRSAAADRGIECLAAVQGHRLVAVLGQVEDPVRTVTDLADHWGQGPIVVGPRVPHVFAAGRSARSALSGLDAARAWPEAPRPCSGAELLGERALAGDERARRALAERVHRPLASSAQLLETARAYLASGSLEATARTLYVHPNTVRYRLGRITDETGYDLTDGHDAFTVRIALAVALLDAPRQWRRRTT</sequence>
<proteinExistence type="inferred from homology"/>
<dbReference type="Pfam" id="PF13556">
    <property type="entry name" value="HTH_30"/>
    <property type="match status" value="1"/>
</dbReference>
<accession>A0A542XCD7</accession>
<comment type="caution">
    <text evidence="4">The sequence shown here is derived from an EMBL/GenBank/DDBJ whole genome shotgun (WGS) entry which is preliminary data.</text>
</comment>
<gene>
    <name evidence="4" type="ORF">FB554_1651</name>
</gene>
<evidence type="ECO:0000259" key="2">
    <source>
        <dbReference type="Pfam" id="PF13556"/>
    </source>
</evidence>
<dbReference type="PANTHER" id="PTHR33744">
    <property type="entry name" value="CARBOHYDRATE DIACID REGULATOR"/>
    <property type="match status" value="1"/>
</dbReference>
<feature type="domain" description="PucR C-terminal helix-turn-helix" evidence="2">
    <location>
        <begin position="323"/>
        <end position="379"/>
    </location>
</feature>
<dbReference type="InterPro" id="IPR051448">
    <property type="entry name" value="CdaR-like_regulators"/>
</dbReference>
<dbReference type="InterPro" id="IPR025736">
    <property type="entry name" value="PucR_C-HTH_dom"/>
</dbReference>
<dbReference type="RefSeq" id="WP_142005505.1">
    <property type="nucleotide sequence ID" value="NZ_CAJTBP010000001.1"/>
</dbReference>
<evidence type="ECO:0000256" key="1">
    <source>
        <dbReference type="ARBA" id="ARBA00006754"/>
    </source>
</evidence>
<dbReference type="Proteomes" id="UP000318336">
    <property type="component" value="Unassembled WGS sequence"/>
</dbReference>
<dbReference type="Gene3D" id="1.10.10.2840">
    <property type="entry name" value="PucR C-terminal helix-turn-helix domain"/>
    <property type="match status" value="1"/>
</dbReference>